<protein>
    <recommendedName>
        <fullName evidence="3">POTRA domain-containing protein</fullName>
    </recommendedName>
</protein>
<reference evidence="2" key="2">
    <citation type="submission" date="2019-04" db="EMBL/GenBank/DDBJ databases">
        <authorList>
            <person name="Pasella M."/>
        </authorList>
    </citation>
    <scope>NUCLEOTIDE SEQUENCE</scope>
    <source>
        <strain evidence="2">PD2956</strain>
    </source>
</reference>
<organism evidence="2">
    <name type="scientific">Antithamnionella ternifolia</name>
    <dbReference type="NCBI Taxonomy" id="207919"/>
    <lineage>
        <taxon>Eukaryota</taxon>
        <taxon>Rhodophyta</taxon>
        <taxon>Florideophyceae</taxon>
        <taxon>Rhodymeniophycidae</taxon>
        <taxon>Ceramiales</taxon>
        <taxon>Ceramiaceae</taxon>
        <taxon>Antithamnionella</taxon>
    </lineage>
</organism>
<dbReference type="AlphaFoldDB" id="A0A4D6WJ86"/>
<keyword evidence="1" id="KW-0472">Membrane</keyword>
<evidence type="ECO:0000313" key="2">
    <source>
        <dbReference type="EMBL" id="QCI03967.1"/>
    </source>
</evidence>
<feature type="transmembrane region" description="Helical" evidence="1">
    <location>
        <begin position="349"/>
        <end position="368"/>
    </location>
</feature>
<sequence>MIKVIPIEIPFNINIIYNNQDKNFFYNVYKIFISETNNQIFNKIYLKYLKKHIFYHINQINRLNLRSNILLQDYINYLQQLGFIRYINYTYIWLHKNKYILLKININPIIKVIKIENYTKLIISQKILKNLFKDQIGLPKNYLHINDSIKKIDSWYKLKGFKWIKINLIKDYNSNAIHIKINEGKIISSLISCNCNMNIKIDIHKLNSKILNELMIKKGLILNLIILDKQIQRIKKIYLINNLQYQIIYKKDGVHINLEYKLNLNTNKYLYYEILYENKLDKNKKELFNYYSFYRFLEHKIIKTSLRLNLYINYFIVYLNKYMIYYFINLQVKYDIKYFFKIFIQLSQIKLNSYILFSFYMSYYNIYLNRQRLIFCYNFYVQQLKFFNFKQILHNTNLSILKIITKYKFNSFIMIKYKFNHIYYYYKKKYLIIYSYNQNLYKKTFKLTKFFNLNFITYNIKLNSILYTLSPKLKNKFISYLKYNFIIYHQKYKYYNENLRYLYSQAIKYKIKNNLRFKLLKKINNHIVIYLQSNFFNYYIKRIFLLESFFHKFSILKNDDPLYLFSKCQYTININKYQTFYLFLTNIIKYPEAMDNYFILNSMKQELNLKKNSRYGLGIQLNIPIKQIPYIRLEYIVKSEKNIYLFIDYRSI</sequence>
<reference evidence="2" key="1">
    <citation type="journal article" date="2019" name="Mol. Phylogenet. Evol.">
        <title>Morphological evolution and classification of the red algal order Ceramiales inferred using plastid phylogenomics.</title>
        <authorList>
            <person name="Diaz-Tapia P."/>
            <person name="Pasella M.M."/>
            <person name="Verbruggen H."/>
            <person name="Maggs C.A."/>
        </authorList>
    </citation>
    <scope>NUCLEOTIDE SEQUENCE</scope>
    <source>
        <strain evidence="2">PD2956</strain>
    </source>
</reference>
<evidence type="ECO:0000256" key="1">
    <source>
        <dbReference type="SAM" id="Phobius"/>
    </source>
</evidence>
<keyword evidence="1" id="KW-1133">Transmembrane helix</keyword>
<evidence type="ECO:0008006" key="3">
    <source>
        <dbReference type="Google" id="ProtNLM"/>
    </source>
</evidence>
<name>A0A4D6WJ86_9FLOR</name>
<dbReference type="Gene3D" id="3.10.20.310">
    <property type="entry name" value="membrane protein fhac"/>
    <property type="match status" value="1"/>
</dbReference>
<feature type="transmembrane region" description="Helical" evidence="1">
    <location>
        <begin position="310"/>
        <end position="328"/>
    </location>
</feature>
<proteinExistence type="predicted"/>
<keyword evidence="1" id="KW-0812">Transmembrane</keyword>
<accession>A0A4D6WJ86</accession>
<geneLocation type="plastid" evidence="2"/>
<dbReference type="EMBL" id="MK814608">
    <property type="protein sequence ID" value="QCI03967.1"/>
    <property type="molecule type" value="Genomic_DNA"/>
</dbReference>
<keyword evidence="2" id="KW-0934">Plastid</keyword>
<gene>
    <name evidence="2" type="primary">orf652</name>
</gene>